<reference evidence="1 2" key="1">
    <citation type="submission" date="2014-06" db="EMBL/GenBank/DDBJ databases">
        <authorList>
            <person name="Ngugi D.K."/>
            <person name="Blom J."/>
            <person name="Alam I."/>
            <person name="Rashid M."/>
            <person name="Baalawi W."/>
            <person name="Zhang G."/>
            <person name="Hikmawan T."/>
            <person name="Guan Y."/>
            <person name="Antunes A."/>
            <person name="Siam R."/>
            <person name="El-Dorry H."/>
            <person name="Bajic V."/>
            <person name="Stingl U."/>
        </authorList>
    </citation>
    <scope>NUCLEOTIDE SEQUENCE [LARGE SCALE GENOMIC DNA]</scope>
    <source>
        <strain evidence="1">SCGC AAA799-B03</strain>
    </source>
</reference>
<sequence length="79" mass="9163">MSLFPQLIRGEPRRLNCPLCVLERPNNPNKIFKNCKAISNHLRISHDLSNDEFDKVRQAIRESVNGIEVNFSKFRGLLN</sequence>
<evidence type="ECO:0000313" key="2">
    <source>
        <dbReference type="Proteomes" id="UP000029384"/>
    </source>
</evidence>
<protein>
    <submittedName>
        <fullName evidence="1">Uncharacterized protein</fullName>
    </submittedName>
</protein>
<evidence type="ECO:0000313" key="1">
    <source>
        <dbReference type="EMBL" id="KFM21366.1"/>
    </source>
</evidence>
<dbReference type="AlphaFoldDB" id="A0A087S6L2"/>
<proteinExistence type="predicted"/>
<keyword evidence="2" id="KW-1185">Reference proteome</keyword>
<organism evidence="1 2">
    <name type="scientific">Marine Group I thaumarchaeote SCGC AAA799-B03</name>
    <dbReference type="NCBI Taxonomy" id="1502289"/>
    <lineage>
        <taxon>Archaea</taxon>
        <taxon>Nitrososphaerota</taxon>
        <taxon>Marine Group I</taxon>
    </lineage>
</organism>
<comment type="caution">
    <text evidence="1">The sequence shown here is derived from an EMBL/GenBank/DDBJ whole genome shotgun (WGS) entry which is preliminary data.</text>
</comment>
<gene>
    <name evidence="1" type="ORF">AAA799B03_01098</name>
</gene>
<accession>A0A087S6L2</accession>
<dbReference type="EMBL" id="JOTA01000026">
    <property type="protein sequence ID" value="KFM21366.1"/>
    <property type="molecule type" value="Genomic_DNA"/>
</dbReference>
<name>A0A087S6L2_9ARCH</name>
<dbReference type="Proteomes" id="UP000029384">
    <property type="component" value="Unassembled WGS sequence"/>
</dbReference>